<name>A0A8T9CA72_9HELO</name>
<dbReference type="Pfam" id="PF02146">
    <property type="entry name" value="SIR2"/>
    <property type="match status" value="3"/>
</dbReference>
<feature type="compositionally biased region" description="Basic and acidic residues" evidence="5">
    <location>
        <begin position="176"/>
        <end position="190"/>
    </location>
</feature>
<dbReference type="AlphaFoldDB" id="A0A8T9CA72"/>
<feature type="binding site" evidence="4">
    <location>
        <position position="428"/>
    </location>
    <ligand>
        <name>Zn(2+)</name>
        <dbReference type="ChEBI" id="CHEBI:29105"/>
    </ligand>
</feature>
<gene>
    <name evidence="7" type="primary">HST3</name>
    <name evidence="7" type="ORF">LSUE1_G005331</name>
</gene>
<dbReference type="PANTHER" id="PTHR11085:SF8">
    <property type="entry name" value="NAD-DEPENDENT HISTONE DEACETYLASE HST3"/>
    <property type="match status" value="1"/>
</dbReference>
<feature type="region of interest" description="Disordered" evidence="5">
    <location>
        <begin position="176"/>
        <end position="302"/>
    </location>
</feature>
<feature type="compositionally biased region" description="Basic residues" evidence="5">
    <location>
        <begin position="200"/>
        <end position="209"/>
    </location>
</feature>
<feature type="compositionally biased region" description="Basic and acidic residues" evidence="5">
    <location>
        <begin position="583"/>
        <end position="603"/>
    </location>
</feature>
<feature type="binding site" evidence="4">
    <location>
        <position position="451"/>
    </location>
    <ligand>
        <name>Zn(2+)</name>
        <dbReference type="ChEBI" id="CHEBI:29105"/>
    </ligand>
</feature>
<evidence type="ECO:0000313" key="8">
    <source>
        <dbReference type="Proteomes" id="UP000469558"/>
    </source>
</evidence>
<dbReference type="InterPro" id="IPR026590">
    <property type="entry name" value="Ssirtuin_cat_dom"/>
</dbReference>
<feature type="active site" description="Proton acceptor" evidence="4">
    <location>
        <position position="417"/>
    </location>
</feature>
<feature type="region of interest" description="Disordered" evidence="5">
    <location>
        <begin position="582"/>
        <end position="614"/>
    </location>
</feature>
<reference evidence="7 8" key="1">
    <citation type="submission" date="2018-05" db="EMBL/GenBank/DDBJ databases">
        <title>Genome sequencing and assembly of the regulated plant pathogen Lachnellula willkommii and related sister species for the development of diagnostic species identification markers.</title>
        <authorList>
            <person name="Giroux E."/>
            <person name="Bilodeau G."/>
        </authorList>
    </citation>
    <scope>NUCLEOTIDE SEQUENCE [LARGE SCALE GENOMIC DNA]</scope>
    <source>
        <strain evidence="7 8">CBS 268.59</strain>
    </source>
</reference>
<feature type="region of interest" description="Disordered" evidence="5">
    <location>
        <begin position="777"/>
        <end position="813"/>
    </location>
</feature>
<comment type="similarity">
    <text evidence="1">Belongs to the sirtuin family. Class I subfamily.</text>
</comment>
<keyword evidence="4" id="KW-0479">Metal-binding</keyword>
<dbReference type="InterPro" id="IPR050134">
    <property type="entry name" value="NAD-dep_sirtuin_deacylases"/>
</dbReference>
<keyword evidence="4" id="KW-0862">Zinc</keyword>
<feature type="compositionally biased region" description="Low complexity" evidence="5">
    <location>
        <begin position="674"/>
        <end position="687"/>
    </location>
</feature>
<dbReference type="Gene3D" id="3.40.50.1220">
    <property type="entry name" value="TPP-binding domain"/>
    <property type="match status" value="2"/>
</dbReference>
<evidence type="ECO:0000256" key="5">
    <source>
        <dbReference type="SAM" id="MobiDB-lite"/>
    </source>
</evidence>
<proteinExistence type="inferred from homology"/>
<accession>A0A8T9CA72</accession>
<dbReference type="InterPro" id="IPR029035">
    <property type="entry name" value="DHS-like_NAD/FAD-binding_dom"/>
</dbReference>
<dbReference type="SUPFAM" id="SSF52467">
    <property type="entry name" value="DHS-like NAD/FAD-binding domain"/>
    <property type="match status" value="2"/>
</dbReference>
<dbReference type="PROSITE" id="PS50305">
    <property type="entry name" value="SIRTUIN"/>
    <property type="match status" value="1"/>
</dbReference>
<feature type="compositionally biased region" description="Low complexity" evidence="5">
    <location>
        <begin position="240"/>
        <end position="265"/>
    </location>
</feature>
<evidence type="ECO:0000256" key="1">
    <source>
        <dbReference type="ARBA" id="ARBA00006924"/>
    </source>
</evidence>
<protein>
    <submittedName>
        <fullName evidence="7">NAD-dependent histone deacetylase HST3</fullName>
    </submittedName>
</protein>
<evidence type="ECO:0000259" key="6">
    <source>
        <dbReference type="PROSITE" id="PS50305"/>
    </source>
</evidence>
<comment type="caution">
    <text evidence="7">The sequence shown here is derived from an EMBL/GenBank/DDBJ whole genome shotgun (WGS) entry which is preliminary data.</text>
</comment>
<dbReference type="GO" id="GO:0017136">
    <property type="term" value="F:histone deacetylase activity, NAD-dependent"/>
    <property type="evidence" value="ECO:0007669"/>
    <property type="project" value="TreeGrafter"/>
</dbReference>
<sequence>MPTINVNPGSNQDLQLIADTLGKSRKVVVVTGAGISTNCGIPDFRSEDGLYSMIQAQYEAALTNPPWENSNTFDIDDRPRKRAKPSYFYEVVAPDGRVVDVIHETPSASQSETQADEEPRRSLRSQSTTTSASGALTPPLSLSDSDVRSGDTEIPLLENNAGVDESSQPGIAQIHQSRDENPAKAIHVEPESTTIETKPPSRRSSRRARTQSDLTSIESSFVSTTNSITISEPFSSASPSRTQSVATTTVTCSTNTSITSTTSEVRYVGPRDSLQRQESSSKSDDDEPSATQSSQSSRTLPNLKGRDLFDSIIWTDPFSTSIFYMFISSLRNKIRNDVAITSETHNFIKVLRDGGRLVRNYTQNIDLLEERLGLCTDLSRGAGNRARFHYRTQREPRPVDIGGDSPHNGGVEVVLLHGSLGQLRCGICAKLSSWDHPEREAAISSGQAPDCPQCEDHSNKRTGRGRRSLAVGRLRPDIVLYGEEHPSADLVGPLITHDLGLGPDVMLIMGTSLKVHGLKVMVKEFAKSIHTRGGKVVFVNRTKPPESTWGDVIDYWVEWDCDAWVQDLKERREDIWLPQGSQIEEKRRDSSDDTKPMAKDAATKPRVSRPQATRDDKMNAVFATFKILDTLRTIPDSQGQTASRFAYWDKPAPRVSTVTIVEPAKKASSKSRKSLPAPATKAKATTVSKKRKSCPAQPEKPNREEELKQKMLAQWAEIRAKFPGLPELPRAPLKPISNNVELTGYQWSFHGRSNHFPSIGLPSKKSMLVSHPPSGETIPIHYSPKKKAQTLPDPPPISLSRPTNHAYKTRSSRRLSNADTIVVDDGEPRAQTTWSVDENTIVVSTEEADDKNNLPTPPQSGPLTPDSQRIKRMGSIGAILSSSPSEQEFHDALEIMT</sequence>
<dbReference type="InterPro" id="IPR003000">
    <property type="entry name" value="Sirtuin"/>
</dbReference>
<dbReference type="EMBL" id="QGMK01000388">
    <property type="protein sequence ID" value="TVY82012.1"/>
    <property type="molecule type" value="Genomic_DNA"/>
</dbReference>
<dbReference type="OrthoDB" id="2919105at2759"/>
<dbReference type="GO" id="GO:0070403">
    <property type="term" value="F:NAD+ binding"/>
    <property type="evidence" value="ECO:0007669"/>
    <property type="project" value="InterPro"/>
</dbReference>
<evidence type="ECO:0000256" key="4">
    <source>
        <dbReference type="PROSITE-ProRule" id="PRU00236"/>
    </source>
</evidence>
<keyword evidence="3" id="KW-0520">NAD</keyword>
<organism evidence="7 8">
    <name type="scientific">Lachnellula suecica</name>
    <dbReference type="NCBI Taxonomy" id="602035"/>
    <lineage>
        <taxon>Eukaryota</taxon>
        <taxon>Fungi</taxon>
        <taxon>Dikarya</taxon>
        <taxon>Ascomycota</taxon>
        <taxon>Pezizomycotina</taxon>
        <taxon>Leotiomycetes</taxon>
        <taxon>Helotiales</taxon>
        <taxon>Lachnaceae</taxon>
        <taxon>Lachnellula</taxon>
    </lineage>
</organism>
<feature type="region of interest" description="Disordered" evidence="5">
    <location>
        <begin position="439"/>
        <end position="467"/>
    </location>
</feature>
<feature type="compositionally biased region" description="Low complexity" evidence="5">
    <location>
        <begin position="124"/>
        <end position="133"/>
    </location>
</feature>
<feature type="binding site" evidence="4">
    <location>
        <position position="454"/>
    </location>
    <ligand>
        <name>Zn(2+)</name>
        <dbReference type="ChEBI" id="CHEBI:29105"/>
    </ligand>
</feature>
<dbReference type="GO" id="GO:0005634">
    <property type="term" value="C:nucleus"/>
    <property type="evidence" value="ECO:0007669"/>
    <property type="project" value="TreeGrafter"/>
</dbReference>
<evidence type="ECO:0000256" key="2">
    <source>
        <dbReference type="ARBA" id="ARBA00022679"/>
    </source>
</evidence>
<keyword evidence="8" id="KW-1185">Reference proteome</keyword>
<dbReference type="Proteomes" id="UP000469558">
    <property type="component" value="Unassembled WGS sequence"/>
</dbReference>
<dbReference type="GO" id="GO:0046872">
    <property type="term" value="F:metal ion binding"/>
    <property type="evidence" value="ECO:0007669"/>
    <property type="project" value="UniProtKB-KW"/>
</dbReference>
<evidence type="ECO:0000313" key="7">
    <source>
        <dbReference type="EMBL" id="TVY82012.1"/>
    </source>
</evidence>
<feature type="region of interest" description="Disordered" evidence="5">
    <location>
        <begin position="105"/>
        <end position="152"/>
    </location>
</feature>
<feature type="compositionally biased region" description="Polar residues" evidence="5">
    <location>
        <begin position="289"/>
        <end position="300"/>
    </location>
</feature>
<evidence type="ECO:0000256" key="3">
    <source>
        <dbReference type="ARBA" id="ARBA00023027"/>
    </source>
</evidence>
<feature type="region of interest" description="Disordered" evidence="5">
    <location>
        <begin position="666"/>
        <end position="706"/>
    </location>
</feature>
<feature type="region of interest" description="Disordered" evidence="5">
    <location>
        <begin position="845"/>
        <end position="867"/>
    </location>
</feature>
<feature type="compositionally biased region" description="Polar residues" evidence="5">
    <location>
        <begin position="211"/>
        <end position="239"/>
    </location>
</feature>
<dbReference type="PANTHER" id="PTHR11085">
    <property type="entry name" value="NAD-DEPENDENT PROTEIN DEACYLASE SIRTUIN-5, MITOCHONDRIAL-RELATED"/>
    <property type="match status" value="1"/>
</dbReference>
<feature type="binding site" evidence="4">
    <location>
        <position position="425"/>
    </location>
    <ligand>
        <name>Zn(2+)</name>
        <dbReference type="ChEBI" id="CHEBI:29105"/>
    </ligand>
</feature>
<keyword evidence="2" id="KW-0808">Transferase</keyword>
<feature type="compositionally biased region" description="Basic and acidic residues" evidence="5">
    <location>
        <begin position="273"/>
        <end position="283"/>
    </location>
</feature>
<feature type="domain" description="Deacetylase sirtuin-type" evidence="6">
    <location>
        <begin position="7"/>
        <end position="577"/>
    </location>
</feature>